<dbReference type="GO" id="GO:0015031">
    <property type="term" value="P:protein transport"/>
    <property type="evidence" value="ECO:0007669"/>
    <property type="project" value="UniProtKB-KW"/>
</dbReference>
<evidence type="ECO:0000313" key="6">
    <source>
        <dbReference type="EMBL" id="KOM48306.1"/>
    </source>
</evidence>
<evidence type="ECO:0000256" key="2">
    <source>
        <dbReference type="ARBA" id="ARBA00022448"/>
    </source>
</evidence>
<keyword evidence="3" id="KW-0653">Protein transport</keyword>
<evidence type="ECO:0000259" key="5">
    <source>
        <dbReference type="Pfam" id="PF03081"/>
    </source>
</evidence>
<keyword evidence="2 3" id="KW-0813">Transport</keyword>
<name>A0A0L9V026_PHAAN</name>
<comment type="function">
    <text evidence="3">Component of the exocyst complex.</text>
</comment>
<accession>A0A0L9V026</accession>
<dbReference type="EMBL" id="CM003377">
    <property type="protein sequence ID" value="KOM48306.1"/>
    <property type="molecule type" value="Genomic_DNA"/>
</dbReference>
<dbReference type="InterPro" id="IPR004140">
    <property type="entry name" value="Exo70"/>
</dbReference>
<dbReference type="Gramene" id="KOM48306">
    <property type="protein sequence ID" value="KOM48306"/>
    <property type="gene ID" value="LR48_Vigan07g201000"/>
</dbReference>
<keyword evidence="3" id="KW-0268">Exocytosis</keyword>
<reference evidence="7" key="1">
    <citation type="journal article" date="2015" name="Proc. Natl. Acad. Sci. U.S.A.">
        <title>Genome sequencing of adzuki bean (Vigna angularis) provides insight into high starch and low fat accumulation and domestication.</title>
        <authorList>
            <person name="Yang K."/>
            <person name="Tian Z."/>
            <person name="Chen C."/>
            <person name="Luo L."/>
            <person name="Zhao B."/>
            <person name="Wang Z."/>
            <person name="Yu L."/>
            <person name="Li Y."/>
            <person name="Sun Y."/>
            <person name="Li W."/>
            <person name="Chen Y."/>
            <person name="Li Y."/>
            <person name="Zhang Y."/>
            <person name="Ai D."/>
            <person name="Zhao J."/>
            <person name="Shang C."/>
            <person name="Ma Y."/>
            <person name="Wu B."/>
            <person name="Wang M."/>
            <person name="Gao L."/>
            <person name="Sun D."/>
            <person name="Zhang P."/>
            <person name="Guo F."/>
            <person name="Wang W."/>
            <person name="Li Y."/>
            <person name="Wang J."/>
            <person name="Varshney R.K."/>
            <person name="Wang J."/>
            <person name="Ling H.Q."/>
            <person name="Wan P."/>
        </authorList>
    </citation>
    <scope>NUCLEOTIDE SEQUENCE</scope>
    <source>
        <strain evidence="7">cv. Jingnong 6</strain>
    </source>
</reference>
<keyword evidence="4" id="KW-0812">Transmembrane</keyword>
<dbReference type="STRING" id="3914.A0A0L9V026"/>
<dbReference type="AlphaFoldDB" id="A0A0L9V026"/>
<dbReference type="GO" id="GO:0000145">
    <property type="term" value="C:exocyst"/>
    <property type="evidence" value="ECO:0007669"/>
    <property type="project" value="InterPro"/>
</dbReference>
<dbReference type="Pfam" id="PF03081">
    <property type="entry name" value="Exo70_C"/>
    <property type="match status" value="1"/>
</dbReference>
<dbReference type="GO" id="GO:0005546">
    <property type="term" value="F:phosphatidylinositol-4,5-bisphosphate binding"/>
    <property type="evidence" value="ECO:0007669"/>
    <property type="project" value="InterPro"/>
</dbReference>
<dbReference type="PANTHER" id="PTHR12542:SF169">
    <property type="entry name" value="EXOCYST SUBUNIT EXO70 FAMILY PROTEIN"/>
    <property type="match status" value="1"/>
</dbReference>
<protein>
    <recommendedName>
        <fullName evidence="3">Exocyst subunit Exo70 family protein</fullName>
    </recommendedName>
</protein>
<gene>
    <name evidence="6" type="ORF">LR48_Vigan07g201000</name>
</gene>
<dbReference type="InterPro" id="IPR016159">
    <property type="entry name" value="Cullin_repeat-like_dom_sf"/>
</dbReference>
<sequence length="455" mass="50677">MTWHVEYANGKHLHIPYHHPSVSPAAAVRQPSSSVDLSSHEFILALLALVTIPVLIYIFIFAFDCPSHRRSHSIPPPRASFNSIQVVVQTLFHGEKSLYDYVFGSTERKIVDSCFAAICKDGATTLFGFPENVSKCKKMTEKMLRMLDLYNTICENQQQIEYVFSSESTSSIILQVCASKVRLGEAIRTMLIHFEFAIHKESSKIPMLGARNNLRFALGKLWFGERFGNLDLSHNAGKISNNVVELQKLNVSYNHLYGHIPKIMFPTSASPVAMPLREVIISCRRCRRRFCLLMRYIPVGLTSFEADFSRGFSAKCNRMGKNACSFTCTESEIEQNVPPAILLRFLREHRSEWADNNIDAYSAAAIKAGPCSLPGARPGGGFGGQLEVAAVKVVGGCSSVSVSGWHQGRRALFLIVEGALTGQRNLSLVHEWHRGRAATVTVATQRQTAQWFPNP</sequence>
<keyword evidence="4" id="KW-1133">Transmembrane helix</keyword>
<evidence type="ECO:0000256" key="1">
    <source>
        <dbReference type="ARBA" id="ARBA00006756"/>
    </source>
</evidence>
<dbReference type="InterPro" id="IPR046364">
    <property type="entry name" value="Exo70_C"/>
</dbReference>
<dbReference type="Gene3D" id="1.20.1280.170">
    <property type="entry name" value="Exocyst complex component Exo70"/>
    <property type="match status" value="1"/>
</dbReference>
<comment type="similarity">
    <text evidence="1 3">Belongs to the EXO70 family.</text>
</comment>
<evidence type="ECO:0000256" key="3">
    <source>
        <dbReference type="RuleBase" id="RU365026"/>
    </source>
</evidence>
<organism evidence="6 7">
    <name type="scientific">Phaseolus angularis</name>
    <name type="common">Azuki bean</name>
    <name type="synonym">Vigna angularis</name>
    <dbReference type="NCBI Taxonomy" id="3914"/>
    <lineage>
        <taxon>Eukaryota</taxon>
        <taxon>Viridiplantae</taxon>
        <taxon>Streptophyta</taxon>
        <taxon>Embryophyta</taxon>
        <taxon>Tracheophyta</taxon>
        <taxon>Spermatophyta</taxon>
        <taxon>Magnoliopsida</taxon>
        <taxon>eudicotyledons</taxon>
        <taxon>Gunneridae</taxon>
        <taxon>Pentapetalae</taxon>
        <taxon>rosids</taxon>
        <taxon>fabids</taxon>
        <taxon>Fabales</taxon>
        <taxon>Fabaceae</taxon>
        <taxon>Papilionoideae</taxon>
        <taxon>50 kb inversion clade</taxon>
        <taxon>NPAAA clade</taxon>
        <taxon>indigoferoid/millettioid clade</taxon>
        <taxon>Phaseoleae</taxon>
        <taxon>Vigna</taxon>
    </lineage>
</organism>
<feature type="transmembrane region" description="Helical" evidence="4">
    <location>
        <begin position="42"/>
        <end position="63"/>
    </location>
</feature>
<evidence type="ECO:0000313" key="7">
    <source>
        <dbReference type="Proteomes" id="UP000053144"/>
    </source>
</evidence>
<dbReference type="SUPFAM" id="SSF74788">
    <property type="entry name" value="Cullin repeat-like"/>
    <property type="match status" value="1"/>
</dbReference>
<dbReference type="PANTHER" id="PTHR12542">
    <property type="entry name" value="EXOCYST COMPLEX PROTEIN EXO70"/>
    <property type="match status" value="1"/>
</dbReference>
<feature type="domain" description="Exocyst complex subunit Exo70 C-terminal" evidence="5">
    <location>
        <begin position="81"/>
        <end position="207"/>
    </location>
</feature>
<dbReference type="Proteomes" id="UP000053144">
    <property type="component" value="Chromosome 7"/>
</dbReference>
<dbReference type="GO" id="GO:0006887">
    <property type="term" value="P:exocytosis"/>
    <property type="evidence" value="ECO:0007669"/>
    <property type="project" value="UniProtKB-KW"/>
</dbReference>
<proteinExistence type="inferred from homology"/>
<evidence type="ECO:0000256" key="4">
    <source>
        <dbReference type="SAM" id="Phobius"/>
    </source>
</evidence>
<keyword evidence="4" id="KW-0472">Membrane</keyword>